<dbReference type="InterPro" id="IPR016032">
    <property type="entry name" value="Sig_transdc_resp-reg_C-effctor"/>
</dbReference>
<feature type="modified residue" description="4-aspartylphosphate" evidence="5">
    <location>
        <position position="58"/>
    </location>
</feature>
<dbReference type="EMBL" id="BAAAME010000004">
    <property type="protein sequence ID" value="GAA1739032.1"/>
    <property type="molecule type" value="Genomic_DNA"/>
</dbReference>
<dbReference type="Proteomes" id="UP001501057">
    <property type="component" value="Unassembled WGS sequence"/>
</dbReference>
<keyword evidence="11" id="KW-1185">Reference proteome</keyword>
<feature type="region of interest" description="Disordered" evidence="7">
    <location>
        <begin position="125"/>
        <end position="222"/>
    </location>
</feature>
<feature type="domain" description="Response regulatory" evidence="8">
    <location>
        <begin position="9"/>
        <end position="122"/>
    </location>
</feature>
<dbReference type="PROSITE" id="PS51755">
    <property type="entry name" value="OMPR_PHOB"/>
    <property type="match status" value="1"/>
</dbReference>
<dbReference type="Pfam" id="PF00486">
    <property type="entry name" value="Trans_reg_C"/>
    <property type="match status" value="1"/>
</dbReference>
<dbReference type="SUPFAM" id="SSF46894">
    <property type="entry name" value="C-terminal effector domain of the bipartite response regulators"/>
    <property type="match status" value="1"/>
</dbReference>
<evidence type="ECO:0000259" key="9">
    <source>
        <dbReference type="PROSITE" id="PS51755"/>
    </source>
</evidence>
<sequence length="329" mass="34972">MDSSTDQRIAVVIEDDADIRNLLRTILVQSGFSPILTSNGEDGIEAVRVHEPVLTTLDVQMPGMDGFAVAKRLREFSSTYIIMLTGQTDEIDIIQGLDSGADDYLVKPFRPRELRARVDSLLRRPRTVGAEPTAPAAPAAQPQAAPEPATPPVAPTPAPATVQPTPVQQPAAPPEVIAPTPVAPTPTAPPSWPQHAPSGQPVAADPGPGTAGISPPGEGAGHEVLDWKGLAVDRATRVATVDGSMVDLTRSEFDLLAALLASGRRVRSKADLVLTLRGEGYVTTYYVNDADKRAVEVHMANLRRKIGDSSTTPRWIETVRGVGYRLAAD</sequence>
<evidence type="ECO:0000256" key="7">
    <source>
        <dbReference type="SAM" id="MobiDB-lite"/>
    </source>
</evidence>
<evidence type="ECO:0008006" key="12">
    <source>
        <dbReference type="Google" id="ProtNLM"/>
    </source>
</evidence>
<feature type="compositionally biased region" description="Pro residues" evidence="7">
    <location>
        <begin position="181"/>
        <end position="192"/>
    </location>
</feature>
<dbReference type="InterPro" id="IPR001789">
    <property type="entry name" value="Sig_transdc_resp-reg_receiver"/>
</dbReference>
<evidence type="ECO:0000256" key="2">
    <source>
        <dbReference type="ARBA" id="ARBA00023015"/>
    </source>
</evidence>
<dbReference type="SUPFAM" id="SSF52172">
    <property type="entry name" value="CheY-like"/>
    <property type="match status" value="1"/>
</dbReference>
<keyword evidence="2" id="KW-0805">Transcription regulation</keyword>
<feature type="compositionally biased region" description="Pro residues" evidence="7">
    <location>
        <begin position="148"/>
        <end position="158"/>
    </location>
</feature>
<dbReference type="RefSeq" id="WP_344200588.1">
    <property type="nucleotide sequence ID" value="NZ_BAAAME010000004.1"/>
</dbReference>
<feature type="domain" description="OmpR/PhoB-type" evidence="9">
    <location>
        <begin position="222"/>
        <end position="328"/>
    </location>
</feature>
<protein>
    <recommendedName>
        <fullName evidence="12">Response regulator</fullName>
    </recommendedName>
</protein>
<evidence type="ECO:0000313" key="11">
    <source>
        <dbReference type="Proteomes" id="UP001501057"/>
    </source>
</evidence>
<dbReference type="InterPro" id="IPR001867">
    <property type="entry name" value="OmpR/PhoB-type_DNA-bd"/>
</dbReference>
<evidence type="ECO:0000256" key="1">
    <source>
        <dbReference type="ARBA" id="ARBA00022553"/>
    </source>
</evidence>
<dbReference type="Gene3D" id="3.40.50.2300">
    <property type="match status" value="1"/>
</dbReference>
<evidence type="ECO:0000256" key="5">
    <source>
        <dbReference type="PROSITE-ProRule" id="PRU00169"/>
    </source>
</evidence>
<name>A0ABN2JUM1_9ACTN</name>
<dbReference type="PANTHER" id="PTHR48111:SF4">
    <property type="entry name" value="DNA-BINDING DUAL TRANSCRIPTIONAL REGULATOR OMPR"/>
    <property type="match status" value="1"/>
</dbReference>
<organism evidence="10 11">
    <name type="scientific">Aeromicrobium alkaliterrae</name>
    <dbReference type="NCBI Taxonomy" id="302168"/>
    <lineage>
        <taxon>Bacteria</taxon>
        <taxon>Bacillati</taxon>
        <taxon>Actinomycetota</taxon>
        <taxon>Actinomycetes</taxon>
        <taxon>Propionibacteriales</taxon>
        <taxon>Nocardioidaceae</taxon>
        <taxon>Aeromicrobium</taxon>
    </lineage>
</organism>
<dbReference type="InterPro" id="IPR011006">
    <property type="entry name" value="CheY-like_superfamily"/>
</dbReference>
<keyword evidence="1 5" id="KW-0597">Phosphoprotein</keyword>
<feature type="compositionally biased region" description="Low complexity" evidence="7">
    <location>
        <begin position="159"/>
        <end position="180"/>
    </location>
</feature>
<evidence type="ECO:0000256" key="4">
    <source>
        <dbReference type="ARBA" id="ARBA00023163"/>
    </source>
</evidence>
<feature type="compositionally biased region" description="Low complexity" evidence="7">
    <location>
        <begin position="130"/>
        <end position="147"/>
    </location>
</feature>
<evidence type="ECO:0000313" key="10">
    <source>
        <dbReference type="EMBL" id="GAA1739032.1"/>
    </source>
</evidence>
<feature type="DNA-binding region" description="OmpR/PhoB-type" evidence="6">
    <location>
        <begin position="222"/>
        <end position="328"/>
    </location>
</feature>
<comment type="caution">
    <text evidence="10">The sequence shown here is derived from an EMBL/GenBank/DDBJ whole genome shotgun (WGS) entry which is preliminary data.</text>
</comment>
<dbReference type="InterPro" id="IPR036388">
    <property type="entry name" value="WH-like_DNA-bd_sf"/>
</dbReference>
<dbReference type="Pfam" id="PF00072">
    <property type="entry name" value="Response_reg"/>
    <property type="match status" value="1"/>
</dbReference>
<dbReference type="Gene3D" id="1.10.10.10">
    <property type="entry name" value="Winged helix-like DNA-binding domain superfamily/Winged helix DNA-binding domain"/>
    <property type="match status" value="1"/>
</dbReference>
<evidence type="ECO:0000256" key="3">
    <source>
        <dbReference type="ARBA" id="ARBA00023125"/>
    </source>
</evidence>
<dbReference type="PROSITE" id="PS50110">
    <property type="entry name" value="RESPONSE_REGULATORY"/>
    <property type="match status" value="1"/>
</dbReference>
<accession>A0ABN2JUM1</accession>
<keyword evidence="4" id="KW-0804">Transcription</keyword>
<reference evidence="10 11" key="1">
    <citation type="journal article" date="2019" name="Int. J. Syst. Evol. Microbiol.">
        <title>The Global Catalogue of Microorganisms (GCM) 10K type strain sequencing project: providing services to taxonomists for standard genome sequencing and annotation.</title>
        <authorList>
            <consortium name="The Broad Institute Genomics Platform"/>
            <consortium name="The Broad Institute Genome Sequencing Center for Infectious Disease"/>
            <person name="Wu L."/>
            <person name="Ma J."/>
        </authorList>
    </citation>
    <scope>NUCLEOTIDE SEQUENCE [LARGE SCALE GENOMIC DNA]</scope>
    <source>
        <strain evidence="10 11">JCM 13518</strain>
    </source>
</reference>
<dbReference type="SMART" id="SM00448">
    <property type="entry name" value="REC"/>
    <property type="match status" value="1"/>
</dbReference>
<gene>
    <name evidence="10" type="ORF">GCM10009710_19160</name>
</gene>
<dbReference type="SMART" id="SM00862">
    <property type="entry name" value="Trans_reg_C"/>
    <property type="match status" value="1"/>
</dbReference>
<dbReference type="InterPro" id="IPR039420">
    <property type="entry name" value="WalR-like"/>
</dbReference>
<dbReference type="CDD" id="cd00383">
    <property type="entry name" value="trans_reg_C"/>
    <property type="match status" value="1"/>
</dbReference>
<proteinExistence type="predicted"/>
<evidence type="ECO:0000256" key="6">
    <source>
        <dbReference type="PROSITE-ProRule" id="PRU01091"/>
    </source>
</evidence>
<evidence type="ECO:0000259" key="8">
    <source>
        <dbReference type="PROSITE" id="PS50110"/>
    </source>
</evidence>
<dbReference type="CDD" id="cd17574">
    <property type="entry name" value="REC_OmpR"/>
    <property type="match status" value="1"/>
</dbReference>
<keyword evidence="3 6" id="KW-0238">DNA-binding</keyword>
<dbReference type="PANTHER" id="PTHR48111">
    <property type="entry name" value="REGULATOR OF RPOS"/>
    <property type="match status" value="1"/>
</dbReference>